<gene>
    <name evidence="2" type="ordered locus">sce1509</name>
</gene>
<feature type="domain" description="Transposase InsH N-terminal" evidence="1">
    <location>
        <begin position="37"/>
        <end position="98"/>
    </location>
</feature>
<accession>A9FCI8</accession>
<dbReference type="eggNOG" id="COG3039">
    <property type="taxonomic scope" value="Bacteria"/>
</dbReference>
<dbReference type="InterPro" id="IPR008490">
    <property type="entry name" value="Transposase_InsH_N"/>
</dbReference>
<dbReference type="PANTHER" id="PTHR35604:SF2">
    <property type="entry name" value="TRANSPOSASE INSH FOR INSERTION SEQUENCE ELEMENT IS5A-RELATED"/>
    <property type="match status" value="1"/>
</dbReference>
<dbReference type="HOGENOM" id="CLU_2275608_0_0_7"/>
<sequence>MERWLPPVELSRQEQALMKRLTRVRALFGFLRLHRHELFDETFQEQLEGMYRTTGAGEAPHPPALMCMVTLLQGYVGASDAEAVELCVVDLRWQMVLGCLAR</sequence>
<dbReference type="Pfam" id="PF05598">
    <property type="entry name" value="DUF772"/>
    <property type="match status" value="1"/>
</dbReference>
<evidence type="ECO:0000313" key="3">
    <source>
        <dbReference type="Proteomes" id="UP000002139"/>
    </source>
</evidence>
<name>A9FCI8_SORC5</name>
<protein>
    <recommendedName>
        <fullName evidence="1">Transposase InsH N-terminal domain-containing protein</fullName>
    </recommendedName>
</protein>
<evidence type="ECO:0000259" key="1">
    <source>
        <dbReference type="Pfam" id="PF05598"/>
    </source>
</evidence>
<dbReference type="STRING" id="448385.sce1509"/>
<dbReference type="Proteomes" id="UP000002139">
    <property type="component" value="Chromosome"/>
</dbReference>
<evidence type="ECO:0000313" key="2">
    <source>
        <dbReference type="EMBL" id="CAN91667.1"/>
    </source>
</evidence>
<reference evidence="2 3" key="1">
    <citation type="journal article" date="2007" name="Nat. Biotechnol.">
        <title>Complete genome sequence of the myxobacterium Sorangium cellulosum.</title>
        <authorList>
            <person name="Schneiker S."/>
            <person name="Perlova O."/>
            <person name="Kaiser O."/>
            <person name="Gerth K."/>
            <person name="Alici A."/>
            <person name="Altmeyer M.O."/>
            <person name="Bartels D."/>
            <person name="Bekel T."/>
            <person name="Beyer S."/>
            <person name="Bode E."/>
            <person name="Bode H.B."/>
            <person name="Bolten C.J."/>
            <person name="Choudhuri J.V."/>
            <person name="Doss S."/>
            <person name="Elnakady Y.A."/>
            <person name="Frank B."/>
            <person name="Gaigalat L."/>
            <person name="Goesmann A."/>
            <person name="Groeger C."/>
            <person name="Gross F."/>
            <person name="Jelsbak L."/>
            <person name="Jelsbak L."/>
            <person name="Kalinowski J."/>
            <person name="Kegler C."/>
            <person name="Knauber T."/>
            <person name="Konietzny S."/>
            <person name="Kopp M."/>
            <person name="Krause L."/>
            <person name="Krug D."/>
            <person name="Linke B."/>
            <person name="Mahmud T."/>
            <person name="Martinez-Arias R."/>
            <person name="McHardy A.C."/>
            <person name="Merai M."/>
            <person name="Meyer F."/>
            <person name="Mormann S."/>
            <person name="Munoz-Dorado J."/>
            <person name="Perez J."/>
            <person name="Pradella S."/>
            <person name="Rachid S."/>
            <person name="Raddatz G."/>
            <person name="Rosenau F."/>
            <person name="Rueckert C."/>
            <person name="Sasse F."/>
            <person name="Scharfe M."/>
            <person name="Schuster S.C."/>
            <person name="Suen G."/>
            <person name="Treuner-Lange A."/>
            <person name="Velicer G.J."/>
            <person name="Vorholter F.-J."/>
            <person name="Weissman K.J."/>
            <person name="Welch R.D."/>
            <person name="Wenzel S.C."/>
            <person name="Whitworth D.E."/>
            <person name="Wilhelm S."/>
            <person name="Wittmann C."/>
            <person name="Bloecker H."/>
            <person name="Puehler A."/>
            <person name="Mueller R."/>
        </authorList>
    </citation>
    <scope>NUCLEOTIDE SEQUENCE [LARGE SCALE GENOMIC DNA]</scope>
    <source>
        <strain evidence="3">So ce56</strain>
    </source>
</reference>
<dbReference type="AlphaFoldDB" id="A9FCI8"/>
<dbReference type="KEGG" id="scl:sce1509"/>
<dbReference type="EMBL" id="AM746676">
    <property type="protein sequence ID" value="CAN91667.1"/>
    <property type="molecule type" value="Genomic_DNA"/>
</dbReference>
<keyword evidence="3" id="KW-1185">Reference proteome</keyword>
<proteinExistence type="predicted"/>
<dbReference type="PANTHER" id="PTHR35604">
    <property type="entry name" value="TRANSPOSASE INSH FOR INSERTION SEQUENCE ELEMENT IS5A-RELATED"/>
    <property type="match status" value="1"/>
</dbReference>
<organism evidence="2 3">
    <name type="scientific">Sorangium cellulosum (strain So ce56)</name>
    <name type="common">Polyangium cellulosum (strain So ce56)</name>
    <dbReference type="NCBI Taxonomy" id="448385"/>
    <lineage>
        <taxon>Bacteria</taxon>
        <taxon>Pseudomonadati</taxon>
        <taxon>Myxococcota</taxon>
        <taxon>Polyangia</taxon>
        <taxon>Polyangiales</taxon>
        <taxon>Polyangiaceae</taxon>
        <taxon>Sorangium</taxon>
    </lineage>
</organism>